<protein>
    <submittedName>
        <fullName evidence="2">Uncharacterized protein</fullName>
    </submittedName>
</protein>
<name>A0A0D0E0N4_9AGAM</name>
<evidence type="ECO:0000313" key="3">
    <source>
        <dbReference type="Proteomes" id="UP000054538"/>
    </source>
</evidence>
<sequence>MSRLTITHFKQLSSTSHTRASKPSSVHSIPPLYHSDCGCHSLQELDRSAKQQRDPEPNPRSVRKRQQLHGWIVHPIIHLQALACWHWTMRVRAVSPKTRIHRFVAKHNGDSYDLHKCSTDPIILPSLRNFVMASLGA</sequence>
<dbReference type="Proteomes" id="UP000054538">
    <property type="component" value="Unassembled WGS sequence"/>
</dbReference>
<dbReference type="InParanoid" id="A0A0D0E0N4"/>
<reference evidence="2 3" key="1">
    <citation type="submission" date="2014-04" db="EMBL/GenBank/DDBJ databases">
        <authorList>
            <consortium name="DOE Joint Genome Institute"/>
            <person name="Kuo A."/>
            <person name="Kohler A."/>
            <person name="Jargeat P."/>
            <person name="Nagy L.G."/>
            <person name="Floudas D."/>
            <person name="Copeland A."/>
            <person name="Barry K.W."/>
            <person name="Cichocki N."/>
            <person name="Veneault-Fourrey C."/>
            <person name="LaButti K."/>
            <person name="Lindquist E.A."/>
            <person name="Lipzen A."/>
            <person name="Lundell T."/>
            <person name="Morin E."/>
            <person name="Murat C."/>
            <person name="Sun H."/>
            <person name="Tunlid A."/>
            <person name="Henrissat B."/>
            <person name="Grigoriev I.V."/>
            <person name="Hibbett D.S."/>
            <person name="Martin F."/>
            <person name="Nordberg H.P."/>
            <person name="Cantor M.N."/>
            <person name="Hua S.X."/>
        </authorList>
    </citation>
    <scope>NUCLEOTIDE SEQUENCE [LARGE SCALE GENOMIC DNA]</scope>
    <source>
        <strain evidence="2 3">Ve08.2h10</strain>
    </source>
</reference>
<evidence type="ECO:0000256" key="1">
    <source>
        <dbReference type="SAM" id="MobiDB-lite"/>
    </source>
</evidence>
<proteinExistence type="predicted"/>
<feature type="region of interest" description="Disordered" evidence="1">
    <location>
        <begin position="44"/>
        <end position="63"/>
    </location>
</feature>
<reference evidence="3" key="2">
    <citation type="submission" date="2015-01" db="EMBL/GenBank/DDBJ databases">
        <title>Evolutionary Origins and Diversification of the Mycorrhizal Mutualists.</title>
        <authorList>
            <consortium name="DOE Joint Genome Institute"/>
            <consortium name="Mycorrhizal Genomics Consortium"/>
            <person name="Kohler A."/>
            <person name="Kuo A."/>
            <person name="Nagy L.G."/>
            <person name="Floudas D."/>
            <person name="Copeland A."/>
            <person name="Barry K.W."/>
            <person name="Cichocki N."/>
            <person name="Veneault-Fourrey C."/>
            <person name="LaButti K."/>
            <person name="Lindquist E.A."/>
            <person name="Lipzen A."/>
            <person name="Lundell T."/>
            <person name="Morin E."/>
            <person name="Murat C."/>
            <person name="Riley R."/>
            <person name="Ohm R."/>
            <person name="Sun H."/>
            <person name="Tunlid A."/>
            <person name="Henrissat B."/>
            <person name="Grigoriev I.V."/>
            <person name="Hibbett D.S."/>
            <person name="Martin F."/>
        </authorList>
    </citation>
    <scope>NUCLEOTIDE SEQUENCE [LARGE SCALE GENOMIC DNA]</scope>
    <source>
        <strain evidence="3">Ve08.2h10</strain>
    </source>
</reference>
<feature type="compositionally biased region" description="Basic and acidic residues" evidence="1">
    <location>
        <begin position="44"/>
        <end position="57"/>
    </location>
</feature>
<organism evidence="2 3">
    <name type="scientific">Paxillus rubicundulus Ve08.2h10</name>
    <dbReference type="NCBI Taxonomy" id="930991"/>
    <lineage>
        <taxon>Eukaryota</taxon>
        <taxon>Fungi</taxon>
        <taxon>Dikarya</taxon>
        <taxon>Basidiomycota</taxon>
        <taxon>Agaricomycotina</taxon>
        <taxon>Agaricomycetes</taxon>
        <taxon>Agaricomycetidae</taxon>
        <taxon>Boletales</taxon>
        <taxon>Paxilineae</taxon>
        <taxon>Paxillaceae</taxon>
        <taxon>Paxillus</taxon>
    </lineage>
</organism>
<dbReference type="AlphaFoldDB" id="A0A0D0E0N4"/>
<gene>
    <name evidence="2" type="ORF">PAXRUDRAFT_261907</name>
</gene>
<keyword evidence="3" id="KW-1185">Reference proteome</keyword>
<accession>A0A0D0E0N4</accession>
<dbReference type="HOGENOM" id="CLU_1865762_0_0_1"/>
<evidence type="ECO:0000313" key="2">
    <source>
        <dbReference type="EMBL" id="KIK97006.1"/>
    </source>
</evidence>
<dbReference type="EMBL" id="KN824957">
    <property type="protein sequence ID" value="KIK97006.1"/>
    <property type="molecule type" value="Genomic_DNA"/>
</dbReference>